<keyword evidence="2" id="KW-1185">Reference proteome</keyword>
<sequence>MHAASMLDEYFGSVDNAIGISLRAHELEEDGKHDSQALSPSSMGIQGPAGSNRVVHAPGAADSQGAVAVRTRTRRGGSVQAPFQHVILAGSADGDGCAKVGAPAEDGGRVGTPTTQGVLAGSARAKGRGGLGACVPKDETLRLLDVLTVYTRWV</sequence>
<gene>
    <name evidence="1" type="ORF">Pfra01_002911700</name>
</gene>
<accession>A0A9W6YNJ0</accession>
<evidence type="ECO:0000313" key="2">
    <source>
        <dbReference type="Proteomes" id="UP001165121"/>
    </source>
</evidence>
<proteinExistence type="predicted"/>
<dbReference type="AlphaFoldDB" id="A0A9W6YNJ0"/>
<dbReference type="EMBL" id="BSXT01018849">
    <property type="protein sequence ID" value="GMG14500.1"/>
    <property type="molecule type" value="Genomic_DNA"/>
</dbReference>
<name>A0A9W6YNJ0_9STRA</name>
<protein>
    <submittedName>
        <fullName evidence="1">Unnamed protein product</fullName>
    </submittedName>
</protein>
<reference evidence="1" key="1">
    <citation type="submission" date="2023-04" db="EMBL/GenBank/DDBJ databases">
        <title>Phytophthora fragariaefolia NBRC 109709.</title>
        <authorList>
            <person name="Ichikawa N."/>
            <person name="Sato H."/>
            <person name="Tonouchi N."/>
        </authorList>
    </citation>
    <scope>NUCLEOTIDE SEQUENCE</scope>
    <source>
        <strain evidence="1">NBRC 109709</strain>
    </source>
</reference>
<comment type="caution">
    <text evidence="1">The sequence shown here is derived from an EMBL/GenBank/DDBJ whole genome shotgun (WGS) entry which is preliminary data.</text>
</comment>
<evidence type="ECO:0000313" key="1">
    <source>
        <dbReference type="EMBL" id="GMG14500.1"/>
    </source>
</evidence>
<dbReference type="Proteomes" id="UP001165121">
    <property type="component" value="Unassembled WGS sequence"/>
</dbReference>
<organism evidence="1 2">
    <name type="scientific">Phytophthora fragariaefolia</name>
    <dbReference type="NCBI Taxonomy" id="1490495"/>
    <lineage>
        <taxon>Eukaryota</taxon>
        <taxon>Sar</taxon>
        <taxon>Stramenopiles</taxon>
        <taxon>Oomycota</taxon>
        <taxon>Peronosporomycetes</taxon>
        <taxon>Peronosporales</taxon>
        <taxon>Peronosporaceae</taxon>
        <taxon>Phytophthora</taxon>
    </lineage>
</organism>